<evidence type="ECO:0000256" key="8">
    <source>
        <dbReference type="ARBA" id="ARBA00023295"/>
    </source>
</evidence>
<evidence type="ECO:0000256" key="3">
    <source>
        <dbReference type="ARBA" id="ARBA00007401"/>
    </source>
</evidence>
<comment type="catalytic activity">
    <reaction evidence="1">
        <text>Hydrolysis of terminal non-reducing beta-D-galactose residues in beta-D-galactosides.</text>
        <dbReference type="EC" id="3.2.1.23"/>
    </reaction>
</comment>
<dbReference type="GO" id="GO:0009341">
    <property type="term" value="C:beta-galactosidase complex"/>
    <property type="evidence" value="ECO:0007669"/>
    <property type="project" value="InterPro"/>
</dbReference>
<dbReference type="InterPro" id="IPR004199">
    <property type="entry name" value="B-gal_small/dom_5"/>
</dbReference>
<dbReference type="InterPro" id="IPR017853">
    <property type="entry name" value="GH"/>
</dbReference>
<dbReference type="Pfam" id="PF02837">
    <property type="entry name" value="Glyco_hydro_2_N"/>
    <property type="match status" value="1"/>
</dbReference>
<evidence type="ECO:0000259" key="14">
    <source>
        <dbReference type="Pfam" id="PF02929"/>
    </source>
</evidence>
<dbReference type="InterPro" id="IPR050347">
    <property type="entry name" value="Bact_Beta-galactosidase"/>
</dbReference>
<dbReference type="InterPro" id="IPR006104">
    <property type="entry name" value="Glyco_hydro_2_N"/>
</dbReference>
<dbReference type="InterPro" id="IPR008979">
    <property type="entry name" value="Galactose-bd-like_sf"/>
</dbReference>
<dbReference type="SUPFAM" id="SSF49303">
    <property type="entry name" value="beta-Galactosidase/glucuronidase domain"/>
    <property type="match status" value="2"/>
</dbReference>
<proteinExistence type="inferred from homology"/>
<evidence type="ECO:0000256" key="10">
    <source>
        <dbReference type="SAM" id="SignalP"/>
    </source>
</evidence>
<evidence type="ECO:0000259" key="13">
    <source>
        <dbReference type="Pfam" id="PF02837"/>
    </source>
</evidence>
<evidence type="ECO:0000256" key="6">
    <source>
        <dbReference type="ARBA" id="ARBA00022801"/>
    </source>
</evidence>
<dbReference type="InterPro" id="IPR032312">
    <property type="entry name" value="LacZ_4"/>
</dbReference>
<sequence>MRSKLLLLALTILYSITFAGAQERIEYQRIYLSGKDAASAVDWDFKVSNGRKAGKWQKIPVPSNWELHGFGIYNYGHDHSRKDRTLGKETGQYKHSFTVPASWDGKTINIVFAGSMTDTEVKINGQLAGEIHQGAFYEFKYDISKLVRFGQENLLEVKVAKHSANESVNRAERQADFWIFGGIFRPVYLEILPEAHFSRIAIDAKASGNFEALLTTNIPLEKANVNVRITDLQANSELGEFTASLQGESTIVKHDFGKVETWNPENPHLYQATFTLLINEKPVYIQSEKVGFRTVELRDKDGIYVNGTKVVFKGVNRHSFFPTTGRALSNANHLEDIQLMKEMNMNAVRMSHYPPDEAFLDLCDSLGLFVLDEVTGWQDGYDTIVGPKVIKETILKDENHPAVIVWDHGNEGGWDFANEKWFHRWDIQKRPVIYPWLNRNGVDTFHYPIYKDGINRLSNGQNIFMPTEMLHGLYDGGHGANLDDYWTDYMKNPRAAGGFLWVFADEAVVRTDRSDSLDADGNHAPDGIVGSYREKEGSFYTIRDIWSPVQVKPMVVNAHFDGKLILENHYLYTDLEGMQLCWRLKTLTNWEGQESESGEVTLKSILPGEHSQVSLELPEDFGSKDWLEVAVKDKSGRLINTWSWPIPSPAEFTFKQLAEHTDAGEPIHIEQGTRTFQMGNVKVYFDADYALEKVERNGQVIPFSGPVFINEVSSKATHVHQDEQGNYHIEVEYEQYPSSIKWTLYQNGLLKVEAAAPDRSQSGKPYVGIHFDFPEEQVAGIQWLGDGPYRVWQNRLRGARFGAWQKDYNNTVTGYSSLGKLEYPEFKGYHADMFAYRLSTDSGDFSVYTESPGLFFRLFTPAESPYITDGLRVPFPEGDLSFLYKIPAIGTKFHSAKDMGPSSYDRRIVSHHGDRDYPITLWFDFR</sequence>
<reference evidence="16 17" key="1">
    <citation type="submission" date="2019-06" db="EMBL/GenBank/DDBJ databases">
        <title>Echinicola alkalisoli sp. nov. isolated from saline soil.</title>
        <authorList>
            <person name="Sun J.-Q."/>
            <person name="Xu L."/>
        </authorList>
    </citation>
    <scope>NUCLEOTIDE SEQUENCE [LARGE SCALE GENOMIC DNA]</scope>
    <source>
        <strain evidence="16 17">LN3S3</strain>
    </source>
</reference>
<evidence type="ECO:0000313" key="17">
    <source>
        <dbReference type="Proteomes" id="UP000316614"/>
    </source>
</evidence>
<comment type="cofactor">
    <cofactor evidence="2">
        <name>Ca(2+)</name>
        <dbReference type="ChEBI" id="CHEBI:29108"/>
    </cofactor>
</comment>
<evidence type="ECO:0000256" key="2">
    <source>
        <dbReference type="ARBA" id="ARBA00001913"/>
    </source>
</evidence>
<gene>
    <name evidence="16" type="ORF">FKX85_04610</name>
</gene>
<dbReference type="Gene3D" id="3.20.20.80">
    <property type="entry name" value="Glycosidases"/>
    <property type="match status" value="1"/>
</dbReference>
<evidence type="ECO:0000256" key="4">
    <source>
        <dbReference type="ARBA" id="ARBA00011245"/>
    </source>
</evidence>
<dbReference type="EMBL" id="CP041253">
    <property type="protein sequence ID" value="QDH78359.1"/>
    <property type="molecule type" value="Genomic_DNA"/>
</dbReference>
<keyword evidence="7" id="KW-0106">Calcium</keyword>
<dbReference type="Pfam" id="PF00703">
    <property type="entry name" value="Glyco_hydro_2"/>
    <property type="match status" value="1"/>
</dbReference>
<dbReference type="GO" id="GO:0004565">
    <property type="term" value="F:beta-galactosidase activity"/>
    <property type="evidence" value="ECO:0007669"/>
    <property type="project" value="UniProtKB-EC"/>
</dbReference>
<protein>
    <recommendedName>
        <fullName evidence="5">beta-galactosidase</fullName>
        <ecNumber evidence="5">3.2.1.23</ecNumber>
    </recommendedName>
    <alternativeName>
        <fullName evidence="9">Lactase</fullName>
    </alternativeName>
</protein>
<dbReference type="Gene3D" id="2.70.98.10">
    <property type="match status" value="1"/>
</dbReference>
<feature type="domain" description="Beta-galactosidase" evidence="15">
    <location>
        <begin position="566"/>
        <end position="634"/>
    </location>
</feature>
<dbReference type="KEGG" id="echi:FKX85_04610"/>
<dbReference type="InterPro" id="IPR006102">
    <property type="entry name" value="Ig-like_GH2"/>
</dbReference>
<feature type="domain" description="Beta galactosidase small chain/" evidence="14">
    <location>
        <begin position="717"/>
        <end position="842"/>
    </location>
</feature>
<evidence type="ECO:0000313" key="16">
    <source>
        <dbReference type="EMBL" id="QDH78359.1"/>
    </source>
</evidence>
<keyword evidence="17" id="KW-1185">Reference proteome</keyword>
<dbReference type="SUPFAM" id="SSF49785">
    <property type="entry name" value="Galactose-binding domain-like"/>
    <property type="match status" value="1"/>
</dbReference>
<dbReference type="SUPFAM" id="SSF51445">
    <property type="entry name" value="(Trans)glycosidases"/>
    <property type="match status" value="1"/>
</dbReference>
<evidence type="ECO:0000256" key="9">
    <source>
        <dbReference type="ARBA" id="ARBA00032230"/>
    </source>
</evidence>
<evidence type="ECO:0000256" key="5">
    <source>
        <dbReference type="ARBA" id="ARBA00012756"/>
    </source>
</evidence>
<dbReference type="Pfam" id="PF16353">
    <property type="entry name" value="LacZ_4"/>
    <property type="match status" value="1"/>
</dbReference>
<evidence type="ECO:0000259" key="15">
    <source>
        <dbReference type="Pfam" id="PF16353"/>
    </source>
</evidence>
<feature type="chain" id="PRO_5022188744" description="beta-galactosidase" evidence="10">
    <location>
        <begin position="22"/>
        <end position="926"/>
    </location>
</feature>
<feature type="domain" description="Glycosyl hydrolases family 2 sugar binding" evidence="13">
    <location>
        <begin position="57"/>
        <end position="191"/>
    </location>
</feature>
<feature type="domain" description="Glycoside hydrolase family 2 immunoglobulin-like beta-sandwich" evidence="11">
    <location>
        <begin position="203"/>
        <end position="293"/>
    </location>
</feature>
<evidence type="ECO:0000256" key="7">
    <source>
        <dbReference type="ARBA" id="ARBA00022837"/>
    </source>
</evidence>
<name>A0A514CEW8_9BACT</name>
<dbReference type="EC" id="3.2.1.23" evidence="5"/>
<accession>A0A514CEW8</accession>
<keyword evidence="10" id="KW-0732">Signal</keyword>
<dbReference type="PANTHER" id="PTHR46323">
    <property type="entry name" value="BETA-GALACTOSIDASE"/>
    <property type="match status" value="1"/>
</dbReference>
<evidence type="ECO:0000256" key="1">
    <source>
        <dbReference type="ARBA" id="ARBA00001412"/>
    </source>
</evidence>
<dbReference type="Gene3D" id="2.60.40.10">
    <property type="entry name" value="Immunoglobulins"/>
    <property type="match status" value="2"/>
</dbReference>
<dbReference type="Pfam" id="PF02836">
    <property type="entry name" value="Glyco_hydro_2_C"/>
    <property type="match status" value="1"/>
</dbReference>
<dbReference type="InterPro" id="IPR006103">
    <property type="entry name" value="Glyco_hydro_2_cat"/>
</dbReference>
<dbReference type="SUPFAM" id="SSF74650">
    <property type="entry name" value="Galactose mutarotase-like"/>
    <property type="match status" value="1"/>
</dbReference>
<evidence type="ECO:0000259" key="11">
    <source>
        <dbReference type="Pfam" id="PF00703"/>
    </source>
</evidence>
<dbReference type="Gene3D" id="2.60.120.260">
    <property type="entry name" value="Galactose-binding domain-like"/>
    <property type="match status" value="1"/>
</dbReference>
<dbReference type="Pfam" id="PF02929">
    <property type="entry name" value="Bgal_small_N"/>
    <property type="match status" value="1"/>
</dbReference>
<dbReference type="InterPro" id="IPR006101">
    <property type="entry name" value="Glyco_hydro_2"/>
</dbReference>
<dbReference type="RefSeq" id="WP_141613615.1">
    <property type="nucleotide sequence ID" value="NZ_CP041253.1"/>
</dbReference>
<dbReference type="AlphaFoldDB" id="A0A514CEW8"/>
<dbReference type="InterPro" id="IPR013783">
    <property type="entry name" value="Ig-like_fold"/>
</dbReference>
<dbReference type="PRINTS" id="PR00132">
    <property type="entry name" value="GLHYDRLASE2"/>
</dbReference>
<comment type="subunit">
    <text evidence="4">Monomer.</text>
</comment>
<dbReference type="InterPro" id="IPR014718">
    <property type="entry name" value="GH-type_carb-bd"/>
</dbReference>
<keyword evidence="8" id="KW-0326">Glycosidase</keyword>
<feature type="domain" description="Glycoside hydrolase family 2 catalytic" evidence="12">
    <location>
        <begin position="295"/>
        <end position="509"/>
    </location>
</feature>
<dbReference type="PANTHER" id="PTHR46323:SF2">
    <property type="entry name" value="BETA-GALACTOSIDASE"/>
    <property type="match status" value="1"/>
</dbReference>
<comment type="similarity">
    <text evidence="3">Belongs to the glycosyl hydrolase 2 family.</text>
</comment>
<dbReference type="OrthoDB" id="857501at2"/>
<organism evidence="16 17">
    <name type="scientific">Echinicola soli</name>
    <dbReference type="NCBI Taxonomy" id="2591634"/>
    <lineage>
        <taxon>Bacteria</taxon>
        <taxon>Pseudomonadati</taxon>
        <taxon>Bacteroidota</taxon>
        <taxon>Cytophagia</taxon>
        <taxon>Cytophagales</taxon>
        <taxon>Cyclobacteriaceae</taxon>
        <taxon>Echinicola</taxon>
    </lineage>
</organism>
<dbReference type="GO" id="GO:0030246">
    <property type="term" value="F:carbohydrate binding"/>
    <property type="evidence" value="ECO:0007669"/>
    <property type="project" value="InterPro"/>
</dbReference>
<feature type="signal peptide" evidence="10">
    <location>
        <begin position="1"/>
        <end position="21"/>
    </location>
</feature>
<evidence type="ECO:0000259" key="12">
    <source>
        <dbReference type="Pfam" id="PF02836"/>
    </source>
</evidence>
<keyword evidence="6" id="KW-0378">Hydrolase</keyword>
<dbReference type="InterPro" id="IPR036156">
    <property type="entry name" value="Beta-gal/glucu_dom_sf"/>
</dbReference>
<dbReference type="Proteomes" id="UP000316614">
    <property type="component" value="Chromosome"/>
</dbReference>
<dbReference type="GO" id="GO:0005990">
    <property type="term" value="P:lactose catabolic process"/>
    <property type="evidence" value="ECO:0007669"/>
    <property type="project" value="TreeGrafter"/>
</dbReference>
<dbReference type="InterPro" id="IPR011013">
    <property type="entry name" value="Gal_mutarotase_sf_dom"/>
</dbReference>